<protein>
    <submittedName>
        <fullName evidence="3">ATP-binding protein</fullName>
    </submittedName>
</protein>
<reference evidence="3 4" key="1">
    <citation type="journal article" date="2018" name="Aquat. Microb. Ecol.">
        <title>Gammaproteobacterial methanotrophs dominate.</title>
        <authorList>
            <person name="Rissanen A.J."/>
            <person name="Saarenheimo J."/>
            <person name="Tiirola M."/>
            <person name="Peura S."/>
            <person name="Aalto S.L."/>
            <person name="Karvinen A."/>
            <person name="Nykanen H."/>
        </authorList>
    </citation>
    <scope>NUCLEOTIDE SEQUENCE [LARGE SCALE GENOMIC DNA]</scope>
    <source>
        <strain evidence="3">AMbin10</strain>
    </source>
</reference>
<keyword evidence="1" id="KW-0472">Membrane</keyword>
<comment type="caution">
    <text evidence="3">The sequence shown here is derived from an EMBL/GenBank/DDBJ whole genome shotgun (WGS) entry which is preliminary data.</text>
</comment>
<dbReference type="Gene3D" id="3.30.950.30">
    <property type="entry name" value="Schlafen, AAA domain"/>
    <property type="match status" value="1"/>
</dbReference>
<accession>A0A2W4TI53</accession>
<dbReference type="InterPro" id="IPR038461">
    <property type="entry name" value="Schlafen_AlbA_2_dom_sf"/>
</dbReference>
<evidence type="ECO:0000256" key="1">
    <source>
        <dbReference type="SAM" id="Phobius"/>
    </source>
</evidence>
<dbReference type="Proteomes" id="UP000249396">
    <property type="component" value="Unassembled WGS sequence"/>
</dbReference>
<evidence type="ECO:0000313" key="3">
    <source>
        <dbReference type="EMBL" id="PZN82267.1"/>
    </source>
</evidence>
<keyword evidence="3" id="KW-0547">Nucleotide-binding</keyword>
<dbReference type="Pfam" id="PF04326">
    <property type="entry name" value="SLFN_AlbA_2"/>
    <property type="match status" value="1"/>
</dbReference>
<evidence type="ECO:0000313" key="4">
    <source>
        <dbReference type="Proteomes" id="UP000249396"/>
    </source>
</evidence>
<dbReference type="GO" id="GO:0005524">
    <property type="term" value="F:ATP binding"/>
    <property type="evidence" value="ECO:0007669"/>
    <property type="project" value="UniProtKB-KW"/>
</dbReference>
<sequence>MKRFLKIVVSIWPFALVAGILMGLFVLRPINDFVAFYEHEVQADSATHYVMSELAGGLQGKKPAKSAFYAVAGGIIGLFSAIFYIGINDRNRRIKRLTAELAKDVEALIAQGESQDVEFKSSLRWDFKENRINKSLEAPVLKTLAGFLNASGGTLLIGVDDNCSIVGLEKDYQTLRKKNRDGFEQVIIAAVATKLGGDIAPFVQVVFHCVSTQEICRIIASPAPRPVYLDIDGSPRFFLRSGATTRDLNVREGIEWITTRWPK</sequence>
<proteinExistence type="predicted"/>
<dbReference type="AlphaFoldDB" id="A0A2W4TI53"/>
<name>A0A2W4TI53_9GAMM</name>
<feature type="transmembrane region" description="Helical" evidence="1">
    <location>
        <begin position="7"/>
        <end position="27"/>
    </location>
</feature>
<dbReference type="EMBL" id="QJPH01000228">
    <property type="protein sequence ID" value="PZN82267.1"/>
    <property type="molecule type" value="Genomic_DNA"/>
</dbReference>
<keyword evidence="1" id="KW-1133">Transmembrane helix</keyword>
<gene>
    <name evidence="3" type="ORF">DM484_06680</name>
</gene>
<keyword evidence="1" id="KW-0812">Transmembrane</keyword>
<dbReference type="InterPro" id="IPR007421">
    <property type="entry name" value="Schlafen_AlbA_2_dom"/>
</dbReference>
<organism evidence="3 4">
    <name type="scientific">Candidatus Methylumidiphilus alinenensis</name>
    <dbReference type="NCBI Taxonomy" id="2202197"/>
    <lineage>
        <taxon>Bacteria</taxon>
        <taxon>Pseudomonadati</taxon>
        <taxon>Pseudomonadota</taxon>
        <taxon>Gammaproteobacteria</taxon>
        <taxon>Methylococcales</taxon>
        <taxon>Candidatus Methylumidiphilus</taxon>
    </lineage>
</organism>
<feature type="domain" description="Schlafen AlbA-2" evidence="2">
    <location>
        <begin position="113"/>
        <end position="248"/>
    </location>
</feature>
<keyword evidence="3" id="KW-0067">ATP-binding</keyword>
<feature type="transmembrane region" description="Helical" evidence="1">
    <location>
        <begin position="67"/>
        <end position="87"/>
    </location>
</feature>
<evidence type="ECO:0000259" key="2">
    <source>
        <dbReference type="Pfam" id="PF04326"/>
    </source>
</evidence>